<name>A0A8S5V610_9CAUD</name>
<dbReference type="PROSITE" id="PS50943">
    <property type="entry name" value="HTH_CROC1"/>
    <property type="match status" value="1"/>
</dbReference>
<reference evidence="2" key="1">
    <citation type="journal article" date="2021" name="Proc. Natl. Acad. Sci. U.S.A.">
        <title>A Catalog of Tens of Thousands of Viruses from Human Metagenomes Reveals Hidden Associations with Chronic Diseases.</title>
        <authorList>
            <person name="Tisza M.J."/>
            <person name="Buck C.B."/>
        </authorList>
    </citation>
    <scope>NUCLEOTIDE SEQUENCE</scope>
    <source>
        <strain evidence="2">Ctmqu18</strain>
    </source>
</reference>
<feature type="domain" description="HTH cro/C1-type" evidence="1">
    <location>
        <begin position="1"/>
        <end position="35"/>
    </location>
</feature>
<protein>
    <submittedName>
        <fullName evidence="2">Helix-turn-helix domain protein</fullName>
    </submittedName>
</protein>
<dbReference type="CDD" id="cd00093">
    <property type="entry name" value="HTH_XRE"/>
    <property type="match status" value="1"/>
</dbReference>
<sequence>MGFPRSSISKWNDNIPSVLKVKKVADYFGVAIDDLISKDKGN</sequence>
<evidence type="ECO:0000259" key="1">
    <source>
        <dbReference type="PROSITE" id="PS50943"/>
    </source>
</evidence>
<accession>A0A8S5V610</accession>
<dbReference type="GO" id="GO:0003677">
    <property type="term" value="F:DNA binding"/>
    <property type="evidence" value="ECO:0007669"/>
    <property type="project" value="InterPro"/>
</dbReference>
<dbReference type="Gene3D" id="1.10.260.40">
    <property type="entry name" value="lambda repressor-like DNA-binding domains"/>
    <property type="match status" value="1"/>
</dbReference>
<evidence type="ECO:0000313" key="2">
    <source>
        <dbReference type="EMBL" id="DAG02194.1"/>
    </source>
</evidence>
<dbReference type="InterPro" id="IPR001387">
    <property type="entry name" value="Cro/C1-type_HTH"/>
</dbReference>
<dbReference type="InterPro" id="IPR010982">
    <property type="entry name" value="Lambda_DNA-bd_dom_sf"/>
</dbReference>
<proteinExistence type="predicted"/>
<dbReference type="EMBL" id="BK016207">
    <property type="protein sequence ID" value="DAG02194.1"/>
    <property type="molecule type" value="Genomic_DNA"/>
</dbReference>
<organism evidence="2">
    <name type="scientific">Siphoviridae sp. ctmqu18</name>
    <dbReference type="NCBI Taxonomy" id="2825655"/>
    <lineage>
        <taxon>Viruses</taxon>
        <taxon>Duplodnaviria</taxon>
        <taxon>Heunggongvirae</taxon>
        <taxon>Uroviricota</taxon>
        <taxon>Caudoviricetes</taxon>
    </lineage>
</organism>